<name>A0ABU5ND84_9RICK</name>
<dbReference type="Proteomes" id="UP001291687">
    <property type="component" value="Unassembled WGS sequence"/>
</dbReference>
<comment type="caution">
    <text evidence="1">The sequence shown here is derived from an EMBL/GenBank/DDBJ whole genome shotgun (WGS) entry which is preliminary data.</text>
</comment>
<evidence type="ECO:0000313" key="1">
    <source>
        <dbReference type="EMBL" id="MEA0971106.1"/>
    </source>
</evidence>
<sequence>MSKKTGDSKQAFIEYNASYILAAGDSITFYCSNIAGGKVYGKTITNTFGTVMGVAYSELDQSLILVSLSGDGVEGAES</sequence>
<keyword evidence="2" id="KW-1185">Reference proteome</keyword>
<protein>
    <submittedName>
        <fullName evidence="1">Uncharacterized protein</fullName>
    </submittedName>
</protein>
<dbReference type="EMBL" id="JARJFB010000081">
    <property type="protein sequence ID" value="MEA0971106.1"/>
    <property type="molecule type" value="Genomic_DNA"/>
</dbReference>
<proteinExistence type="predicted"/>
<reference evidence="1 2" key="1">
    <citation type="submission" date="2023-03" db="EMBL/GenBank/DDBJ databases">
        <title>Host association and intracellularity evolved multiple times independently in the Rickettsiales.</title>
        <authorList>
            <person name="Castelli M."/>
            <person name="Nardi T."/>
            <person name="Gammuto L."/>
            <person name="Bellinzona G."/>
            <person name="Sabaneyeva E."/>
            <person name="Potekhin A."/>
            <person name="Serra V."/>
            <person name="Petroni G."/>
            <person name="Sassera D."/>
        </authorList>
    </citation>
    <scope>NUCLEOTIDE SEQUENCE [LARGE SCALE GENOMIC DNA]</scope>
    <source>
        <strain evidence="1 2">Sr 2-6</strain>
    </source>
</reference>
<gene>
    <name evidence="1" type="ORF">Megvenef_01079</name>
</gene>
<organism evidence="1 2">
    <name type="scientific">Candidatus Megaera venefica</name>
    <dbReference type="NCBI Taxonomy" id="2055910"/>
    <lineage>
        <taxon>Bacteria</taxon>
        <taxon>Pseudomonadati</taxon>
        <taxon>Pseudomonadota</taxon>
        <taxon>Alphaproteobacteria</taxon>
        <taxon>Rickettsiales</taxon>
        <taxon>Rickettsiaceae</taxon>
        <taxon>Candidatus Megaera</taxon>
    </lineage>
</organism>
<dbReference type="RefSeq" id="WP_322777008.1">
    <property type="nucleotide sequence ID" value="NZ_JARJFB010000081.1"/>
</dbReference>
<accession>A0ABU5ND84</accession>
<evidence type="ECO:0000313" key="2">
    <source>
        <dbReference type="Proteomes" id="UP001291687"/>
    </source>
</evidence>